<dbReference type="InterPro" id="IPR045055">
    <property type="entry name" value="DNA2/NAM7-like"/>
</dbReference>
<keyword evidence="4" id="KW-1185">Reference proteome</keyword>
<name>A0A1V2L161_CYBFA</name>
<dbReference type="GO" id="GO:0003729">
    <property type="term" value="F:mRNA binding"/>
    <property type="evidence" value="ECO:0007669"/>
    <property type="project" value="TreeGrafter"/>
</dbReference>
<dbReference type="PANTHER" id="PTHR10887">
    <property type="entry name" value="DNA2/NAM7 HELICASE FAMILY"/>
    <property type="match status" value="1"/>
</dbReference>
<accession>A0A1V2L161</accession>
<evidence type="ECO:0000259" key="2">
    <source>
        <dbReference type="Pfam" id="PF16399"/>
    </source>
</evidence>
<dbReference type="STRING" id="36022.A0A1V2L161"/>
<sequence>MSSLLDETVRSLTRTKKGGWVKCSSKVIDKLLDAFLEASHNEASTTEISSLLKEFLWKDYSEGITDNHILVIASALSLIASSNHALSIPSSEDLTSFLTRLLQIYERSHTSPPHKTVIVRALTALVSQVQDPVIRKSTAPMFSILSWTDIEFRPHHDDLDSQFSKAMDKLSSLSGREKVSRLKMASITRLLCLELNKDVPLTLKVEIVNYLCLVLSLLPTRRFLKTVVDQTNACFSLSRDIDKYPKLHYYWDALNYFTSFPVDEFTGQMKSRDQLKEAASTAGTLLQSTLYQKFQDQAGKFLLETSSLSSDLDRTRKELSKIDTAGLVTLLSTLHISTKDQNLDSTTMIDIIISKLNGGMDASEICSTVSALPTDALLIQISECPSDALPSLGPQFLSLSDLLLRSYQQIRADAFTEIYEHVLRTLPRFRIQKKDSKITGSSRHAVQIGNYTITTTKSLTSSENPYSTKIKLDLHSCPQASISEWNDLTEGDVVLLAKIGQNSPKSTNPFVKEGLLSLSSGTIISSLSNSGHIKKDSKSKSFSLHISMDPTQLSHSDKLSAYEDYNLLIKLPPRLKGYKRSLDAISSIIEVNDDVLPEWLLESVLGYGDANCGDWSNFEKKNLMLGKVQRKLLEEALPEFGFNKTKETKKRRVDGGEESTDNLIDAVITDSGISERTIGEGDDLSNLTSAQLRALVRSLHDGLTCASGPPCSGKKTIASKIIAACTSNYPTERILVVSKNLSTLTDVLKGLTDSTSNSVNLSDQLSITASNEADIESLQQTLKLVDNLAISLGDIGAWGNDPNTATTYFRHHIEPRWISFLHSLKTNRTIEHIASTYPFQKFSPLQVTSTTPFTTVLESTMTNYISIKSLFDTITNLAPLSFLTSTKARTTYRISTQARVVGITIDDLLMQASSLNAMNISFSGVLILDAGRMNMLESLFPLMYNSKQRIKRVAMIGDERGLGPDVFNQGSVSESLFQRLIGRGVNVERFNTVFGVDDSFRNVLQKRYGALESGVSVADKNLSLKWSIIKGIETEPHPGFFQNVEEAEAAVEAVAGSLESGIAATDIAIVTPFESQKVLLQEVADSKLNVLPPIETIESLKARKVKHAVISTVRSKAAISDGELTALLSSATESITMVCSEYIKANIG</sequence>
<dbReference type="VEuPathDB" id="FungiDB:BON22_4497"/>
<dbReference type="Gene3D" id="3.40.50.300">
    <property type="entry name" value="P-loop containing nucleotide triphosphate hydrolases"/>
    <property type="match status" value="2"/>
</dbReference>
<feature type="domain" description="RNA helicase aquarius N-terminal" evidence="2">
    <location>
        <begin position="209"/>
        <end position="355"/>
    </location>
</feature>
<evidence type="ECO:0000313" key="4">
    <source>
        <dbReference type="Proteomes" id="UP000189513"/>
    </source>
</evidence>
<feature type="domain" description="DNA2/NAM7 helicase-like C-terminal" evidence="1">
    <location>
        <begin position="1034"/>
        <end position="1117"/>
    </location>
</feature>
<proteinExistence type="predicted"/>
<feature type="domain" description="RNA helicase aquarius N-terminal" evidence="2">
    <location>
        <begin position="16"/>
        <end position="156"/>
    </location>
</feature>
<evidence type="ECO:0000259" key="1">
    <source>
        <dbReference type="Pfam" id="PF13087"/>
    </source>
</evidence>
<dbReference type="InterPro" id="IPR027417">
    <property type="entry name" value="P-loop_NTPase"/>
</dbReference>
<gene>
    <name evidence="3" type="ORF">BON22_4497</name>
</gene>
<protein>
    <submittedName>
        <fullName evidence="3">Intron-binding protein aquarius</fullName>
    </submittedName>
</protein>
<dbReference type="Proteomes" id="UP000189513">
    <property type="component" value="Unassembled WGS sequence"/>
</dbReference>
<dbReference type="OMA" id="YRVWLDC"/>
<evidence type="ECO:0000313" key="3">
    <source>
        <dbReference type="EMBL" id="ONH65637.1"/>
    </source>
</evidence>
<dbReference type="GO" id="GO:0071013">
    <property type="term" value="C:catalytic step 2 spliceosome"/>
    <property type="evidence" value="ECO:0007669"/>
    <property type="project" value="TreeGrafter"/>
</dbReference>
<dbReference type="Pfam" id="PF16399">
    <property type="entry name" value="Aquarius_N_1st"/>
    <property type="match status" value="2"/>
</dbReference>
<comment type="caution">
    <text evidence="3">The sequence shown here is derived from an EMBL/GenBank/DDBJ whole genome shotgun (WGS) entry which is preliminary data.</text>
</comment>
<dbReference type="AlphaFoldDB" id="A0A1V2L161"/>
<reference evidence="4" key="1">
    <citation type="journal article" date="2017" name="Genome Announc.">
        <title>Genome sequences of Cyberlindnera fabianii 65, Pichia kudriavzevii 129, and Saccharomyces cerevisiae 131 isolated from fermented masau fruits in Zimbabwe.</title>
        <authorList>
            <person name="van Rijswijck I.M.H."/>
            <person name="Derks M.F.L."/>
            <person name="Abee T."/>
            <person name="de Ridder D."/>
            <person name="Smid E.J."/>
        </authorList>
    </citation>
    <scope>NUCLEOTIDE SEQUENCE [LARGE SCALE GENOMIC DNA]</scope>
    <source>
        <strain evidence="4">65</strain>
    </source>
</reference>
<dbReference type="InterPro" id="IPR041679">
    <property type="entry name" value="DNA2/NAM7-like_C"/>
</dbReference>
<dbReference type="EMBL" id="MPUK01000010">
    <property type="protein sequence ID" value="ONH65637.1"/>
    <property type="molecule type" value="Genomic_DNA"/>
</dbReference>
<dbReference type="InterPro" id="IPR032174">
    <property type="entry name" value="Aquarius_N"/>
</dbReference>
<dbReference type="Pfam" id="PF13087">
    <property type="entry name" value="AAA_12"/>
    <property type="match status" value="1"/>
</dbReference>
<dbReference type="PANTHER" id="PTHR10887:SF5">
    <property type="entry name" value="RNA HELICASE AQUARIUS"/>
    <property type="match status" value="1"/>
</dbReference>
<dbReference type="SUPFAM" id="SSF52540">
    <property type="entry name" value="P-loop containing nucleoside triphosphate hydrolases"/>
    <property type="match status" value="1"/>
</dbReference>
<organism evidence="3 4">
    <name type="scientific">Cyberlindnera fabianii</name>
    <name type="common">Yeast</name>
    <name type="synonym">Hansenula fabianii</name>
    <dbReference type="NCBI Taxonomy" id="36022"/>
    <lineage>
        <taxon>Eukaryota</taxon>
        <taxon>Fungi</taxon>
        <taxon>Dikarya</taxon>
        <taxon>Ascomycota</taxon>
        <taxon>Saccharomycotina</taxon>
        <taxon>Saccharomycetes</taxon>
        <taxon>Phaffomycetales</taxon>
        <taxon>Phaffomycetaceae</taxon>
        <taxon>Cyberlindnera</taxon>
    </lineage>
</organism>